<evidence type="ECO:0000313" key="1">
    <source>
        <dbReference type="EMBL" id="TNN65914.1"/>
    </source>
</evidence>
<proteinExistence type="predicted"/>
<evidence type="ECO:0000313" key="2">
    <source>
        <dbReference type="Proteomes" id="UP000314294"/>
    </source>
</evidence>
<dbReference type="AlphaFoldDB" id="A0A4Z2HLU5"/>
<dbReference type="Proteomes" id="UP000314294">
    <property type="component" value="Unassembled WGS sequence"/>
</dbReference>
<gene>
    <name evidence="1" type="ORF">EYF80_023914</name>
</gene>
<reference evidence="1 2" key="1">
    <citation type="submission" date="2019-03" db="EMBL/GenBank/DDBJ databases">
        <title>First draft genome of Liparis tanakae, snailfish: a comprehensive survey of snailfish specific genes.</title>
        <authorList>
            <person name="Kim W."/>
            <person name="Song I."/>
            <person name="Jeong J.-H."/>
            <person name="Kim D."/>
            <person name="Kim S."/>
            <person name="Ryu S."/>
            <person name="Song J.Y."/>
            <person name="Lee S.K."/>
        </authorList>
    </citation>
    <scope>NUCLEOTIDE SEQUENCE [LARGE SCALE GENOMIC DNA]</scope>
    <source>
        <tissue evidence="1">Muscle</tissue>
    </source>
</reference>
<organism evidence="1 2">
    <name type="scientific">Liparis tanakae</name>
    <name type="common">Tanaka's snailfish</name>
    <dbReference type="NCBI Taxonomy" id="230148"/>
    <lineage>
        <taxon>Eukaryota</taxon>
        <taxon>Metazoa</taxon>
        <taxon>Chordata</taxon>
        <taxon>Craniata</taxon>
        <taxon>Vertebrata</taxon>
        <taxon>Euteleostomi</taxon>
        <taxon>Actinopterygii</taxon>
        <taxon>Neopterygii</taxon>
        <taxon>Teleostei</taxon>
        <taxon>Neoteleostei</taxon>
        <taxon>Acanthomorphata</taxon>
        <taxon>Eupercaria</taxon>
        <taxon>Perciformes</taxon>
        <taxon>Cottioidei</taxon>
        <taxon>Cottales</taxon>
        <taxon>Liparidae</taxon>
        <taxon>Liparis</taxon>
    </lineage>
</organism>
<protein>
    <submittedName>
        <fullName evidence="1">Uncharacterized protein</fullName>
    </submittedName>
</protein>
<dbReference type="EMBL" id="SRLO01000228">
    <property type="protein sequence ID" value="TNN65914.1"/>
    <property type="molecule type" value="Genomic_DNA"/>
</dbReference>
<keyword evidence="2" id="KW-1185">Reference proteome</keyword>
<comment type="caution">
    <text evidence="1">The sequence shown here is derived from an EMBL/GenBank/DDBJ whole genome shotgun (WGS) entry which is preliminary data.</text>
</comment>
<name>A0A4Z2HLU5_9TELE</name>
<sequence length="121" mass="12825">MNVCSQGGLSLLYEHLGVGCEGLQLLLDSGQRVGKLLVADDRDGLFYPVEYAVAVGLSVFFPGNHGGSSPESLCRGDAVPWRREGALCACSGDRGPGDAVDAEDASRWRVMMISIEVHVST</sequence>
<accession>A0A4Z2HLU5</accession>